<protein>
    <submittedName>
        <fullName evidence="2">DUF4383 domain-containing protein</fullName>
    </submittedName>
</protein>
<dbReference type="EMBL" id="SMKS01000063">
    <property type="protein sequence ID" value="TDD01364.1"/>
    <property type="molecule type" value="Genomic_DNA"/>
</dbReference>
<name>A0A4R4VGT4_9PSEU</name>
<keyword evidence="1" id="KW-1133">Transmembrane helix</keyword>
<proteinExistence type="predicted"/>
<dbReference type="Pfam" id="PF14325">
    <property type="entry name" value="DUF4383"/>
    <property type="match status" value="1"/>
</dbReference>
<keyword evidence="3" id="KW-1185">Reference proteome</keyword>
<dbReference type="RefSeq" id="WP_132678558.1">
    <property type="nucleotide sequence ID" value="NZ_SMKS01000063.1"/>
</dbReference>
<reference evidence="2 3" key="1">
    <citation type="submission" date="2019-03" db="EMBL/GenBank/DDBJ databases">
        <title>Draft genome sequences of novel Actinobacteria.</title>
        <authorList>
            <person name="Sahin N."/>
            <person name="Ay H."/>
            <person name="Saygin H."/>
        </authorList>
    </citation>
    <scope>NUCLEOTIDE SEQUENCE [LARGE SCALE GENOMIC DNA]</scope>
    <source>
        <strain evidence="2 3">16K309</strain>
    </source>
</reference>
<comment type="caution">
    <text evidence="2">The sequence shown here is derived from an EMBL/GenBank/DDBJ whole genome shotgun (WGS) entry which is preliminary data.</text>
</comment>
<evidence type="ECO:0000313" key="2">
    <source>
        <dbReference type="EMBL" id="TDD01364.1"/>
    </source>
</evidence>
<feature type="transmembrane region" description="Helical" evidence="1">
    <location>
        <begin position="120"/>
        <end position="138"/>
    </location>
</feature>
<dbReference type="Proteomes" id="UP000295674">
    <property type="component" value="Unassembled WGS sequence"/>
</dbReference>
<organism evidence="2 3">
    <name type="scientific">Saccharopolyspora terrae</name>
    <dbReference type="NCBI Taxonomy" id="2530384"/>
    <lineage>
        <taxon>Bacteria</taxon>
        <taxon>Bacillati</taxon>
        <taxon>Actinomycetota</taxon>
        <taxon>Actinomycetes</taxon>
        <taxon>Pseudonocardiales</taxon>
        <taxon>Pseudonocardiaceae</taxon>
        <taxon>Saccharopolyspora</taxon>
    </lineage>
</organism>
<gene>
    <name evidence="2" type="ORF">E1181_25455</name>
</gene>
<feature type="transmembrane region" description="Helical" evidence="1">
    <location>
        <begin position="81"/>
        <end position="100"/>
    </location>
</feature>
<feature type="transmembrane region" description="Helical" evidence="1">
    <location>
        <begin position="50"/>
        <end position="74"/>
    </location>
</feature>
<dbReference type="AlphaFoldDB" id="A0A4R4VGT4"/>
<feature type="transmembrane region" description="Helical" evidence="1">
    <location>
        <begin position="12"/>
        <end position="30"/>
    </location>
</feature>
<evidence type="ECO:0000256" key="1">
    <source>
        <dbReference type="SAM" id="Phobius"/>
    </source>
</evidence>
<evidence type="ECO:0000313" key="3">
    <source>
        <dbReference type="Proteomes" id="UP000295674"/>
    </source>
</evidence>
<sequence>MPAFGGQGAARTASAVVAALFLVVGVLGFIPGVTSGYETMTFWGHHSNAMLLGVFQVSALHNIVHLAFGVVGAVMSARAGLARAFLAVGGFIYLALWVYGLLVHQDSAANFVPVNDADNWLHLVLGVAMILLGALLGARTSANQQAR</sequence>
<keyword evidence="1" id="KW-0812">Transmembrane</keyword>
<dbReference type="OrthoDB" id="572373at2"/>
<keyword evidence="1" id="KW-0472">Membrane</keyword>
<accession>A0A4R4VGT4</accession>